<protein>
    <submittedName>
        <fullName evidence="1">Uncharacterized protein</fullName>
    </submittedName>
</protein>
<reference evidence="1" key="1">
    <citation type="submission" date="2014-11" db="EMBL/GenBank/DDBJ databases">
        <authorList>
            <person name="Amaro Gonzalez C."/>
        </authorList>
    </citation>
    <scope>NUCLEOTIDE SEQUENCE</scope>
</reference>
<accession>A0A0E9Q3G7</accession>
<organism evidence="1">
    <name type="scientific">Anguilla anguilla</name>
    <name type="common">European freshwater eel</name>
    <name type="synonym">Muraena anguilla</name>
    <dbReference type="NCBI Taxonomy" id="7936"/>
    <lineage>
        <taxon>Eukaryota</taxon>
        <taxon>Metazoa</taxon>
        <taxon>Chordata</taxon>
        <taxon>Craniata</taxon>
        <taxon>Vertebrata</taxon>
        <taxon>Euteleostomi</taxon>
        <taxon>Actinopterygii</taxon>
        <taxon>Neopterygii</taxon>
        <taxon>Teleostei</taxon>
        <taxon>Anguilliformes</taxon>
        <taxon>Anguillidae</taxon>
        <taxon>Anguilla</taxon>
    </lineage>
</organism>
<evidence type="ECO:0000313" key="1">
    <source>
        <dbReference type="EMBL" id="JAH10668.1"/>
    </source>
</evidence>
<sequence length="19" mass="2211">MVGQSRFICAQVNLNQRVF</sequence>
<dbReference type="AlphaFoldDB" id="A0A0E9Q3G7"/>
<dbReference type="EMBL" id="GBXM01097909">
    <property type="protein sequence ID" value="JAH10668.1"/>
    <property type="molecule type" value="Transcribed_RNA"/>
</dbReference>
<name>A0A0E9Q3G7_ANGAN</name>
<proteinExistence type="predicted"/>
<reference evidence="1" key="2">
    <citation type="journal article" date="2015" name="Fish Shellfish Immunol.">
        <title>Early steps in the European eel (Anguilla anguilla)-Vibrio vulnificus interaction in the gills: Role of the RtxA13 toxin.</title>
        <authorList>
            <person name="Callol A."/>
            <person name="Pajuelo D."/>
            <person name="Ebbesson L."/>
            <person name="Teles M."/>
            <person name="MacKenzie S."/>
            <person name="Amaro C."/>
        </authorList>
    </citation>
    <scope>NUCLEOTIDE SEQUENCE</scope>
</reference>